<evidence type="ECO:0000313" key="2">
    <source>
        <dbReference type="EMBL" id="CDF88418.1"/>
    </source>
</evidence>
<keyword evidence="3" id="KW-1185">Reference proteome</keyword>
<dbReference type="OrthoDB" id="4064925at2759"/>
<evidence type="ECO:0000256" key="1">
    <source>
        <dbReference type="SAM" id="MobiDB-lite"/>
    </source>
</evidence>
<protein>
    <submittedName>
        <fullName evidence="2">BN860_09802g1_1</fullName>
    </submittedName>
</protein>
<gene>
    <name evidence="2" type="ORF">BN860_09802g</name>
</gene>
<sequence>MVALTRKLLRDWKLLNRHYAHFNQRENALFWIRPQDSNLHIWHLVIRNPTTKVELYLKLYIGGEEEPTIILKCLTPNILYPIGRNISLTHLNYFLMEDGLLPLLQQIWRLFFDNRDTTEKSRLSFAWNRIMCKEFKVQFPELAGNLVPGDYAMVKNYHNNSGVATPNDVIGDVQPIFAPASSLPPRSELRSGPDYCTKNLIACDDDILRAPKRHRLNGEPMHFIAAKTEDDDTNEHPLRKKLRKQ</sequence>
<name>A0A8J2X6I1_ZYGB2</name>
<dbReference type="Proteomes" id="UP000019375">
    <property type="component" value="Unassembled WGS sequence"/>
</dbReference>
<accession>A0A8J2X6I1</accession>
<reference evidence="3" key="1">
    <citation type="journal article" date="2013" name="Genome Announc.">
        <title>Genome sequence of the food spoilage yeast Zygosaccharomyces bailii CLIB 213(T).</title>
        <authorList>
            <person name="Galeote V."/>
            <person name="Bigey F."/>
            <person name="Devillers H."/>
            <person name="Neuveglise C."/>
            <person name="Dequin S."/>
        </authorList>
    </citation>
    <scope>NUCLEOTIDE SEQUENCE [LARGE SCALE GENOMIC DNA]</scope>
    <source>
        <strain evidence="3">CLIB 213 / ATCC 58445 / CBS 680 / CCRC 21525 / NBRC 1098 / NCYC 1416 / NRRL Y-2227</strain>
    </source>
</reference>
<dbReference type="AlphaFoldDB" id="A0A8J2X6I1"/>
<proteinExistence type="predicted"/>
<dbReference type="EMBL" id="HG316455">
    <property type="protein sequence ID" value="CDF88418.1"/>
    <property type="molecule type" value="Genomic_DNA"/>
</dbReference>
<feature type="region of interest" description="Disordered" evidence="1">
    <location>
        <begin position="226"/>
        <end position="245"/>
    </location>
</feature>
<evidence type="ECO:0000313" key="3">
    <source>
        <dbReference type="Proteomes" id="UP000019375"/>
    </source>
</evidence>
<organism evidence="2 3">
    <name type="scientific">Zygosaccharomyces bailii (strain CLIB 213 / ATCC 58445 / CBS 680 / BCRC 21525 / NBRC 1098 / NCYC 1416 / NRRL Y-2227)</name>
    <dbReference type="NCBI Taxonomy" id="1333698"/>
    <lineage>
        <taxon>Eukaryota</taxon>
        <taxon>Fungi</taxon>
        <taxon>Dikarya</taxon>
        <taxon>Ascomycota</taxon>
        <taxon>Saccharomycotina</taxon>
        <taxon>Saccharomycetes</taxon>
        <taxon>Saccharomycetales</taxon>
        <taxon>Saccharomycetaceae</taxon>
        <taxon>Zygosaccharomyces</taxon>
    </lineage>
</organism>